<dbReference type="Proteomes" id="UP000069940">
    <property type="component" value="Unassembled WGS sequence"/>
</dbReference>
<name>A0ABM1YHD3_AEDAL</name>
<organism evidence="1 2">
    <name type="scientific">Aedes albopictus</name>
    <name type="common">Asian tiger mosquito</name>
    <name type="synonym">Stegomyia albopicta</name>
    <dbReference type="NCBI Taxonomy" id="7160"/>
    <lineage>
        <taxon>Eukaryota</taxon>
        <taxon>Metazoa</taxon>
        <taxon>Ecdysozoa</taxon>
        <taxon>Arthropoda</taxon>
        <taxon>Hexapoda</taxon>
        <taxon>Insecta</taxon>
        <taxon>Pterygota</taxon>
        <taxon>Neoptera</taxon>
        <taxon>Endopterygota</taxon>
        <taxon>Diptera</taxon>
        <taxon>Nematocera</taxon>
        <taxon>Culicoidea</taxon>
        <taxon>Culicidae</taxon>
        <taxon>Culicinae</taxon>
        <taxon>Aedini</taxon>
        <taxon>Aedes</taxon>
        <taxon>Stegomyia</taxon>
    </lineage>
</organism>
<protein>
    <recommendedName>
        <fullName evidence="3">Rab-GAP TBC domain-containing protein</fullName>
    </recommendedName>
</protein>
<dbReference type="EnsemblMetazoa" id="AALFPA23_009166.R12572">
    <property type="protein sequence ID" value="AALFPA23_009166.P12572"/>
    <property type="gene ID" value="AALFPA23_009166"/>
</dbReference>
<accession>A0ABM1YHD3</accession>
<proteinExistence type="predicted"/>
<dbReference type="RefSeq" id="XP_062704671.1">
    <property type="nucleotide sequence ID" value="XM_062848687.1"/>
</dbReference>
<keyword evidence="2" id="KW-1185">Reference proteome</keyword>
<evidence type="ECO:0000313" key="2">
    <source>
        <dbReference type="Proteomes" id="UP000069940"/>
    </source>
</evidence>
<reference evidence="1" key="2">
    <citation type="submission" date="2025-05" db="UniProtKB">
        <authorList>
            <consortium name="EnsemblMetazoa"/>
        </authorList>
    </citation>
    <scope>IDENTIFICATION</scope>
    <source>
        <strain evidence="1">Foshan</strain>
    </source>
</reference>
<dbReference type="EnsemblMetazoa" id="AALFPA23_009166.R12571">
    <property type="protein sequence ID" value="AALFPA23_009166.P12571"/>
    <property type="gene ID" value="AALFPA23_009166"/>
</dbReference>
<evidence type="ECO:0008006" key="3">
    <source>
        <dbReference type="Google" id="ProtNLM"/>
    </source>
</evidence>
<dbReference type="RefSeq" id="XP_062704665.1">
    <property type="nucleotide sequence ID" value="XM_062848681.1"/>
</dbReference>
<sequence>MECLAKQSDSRVFIRQRGSEQMPQTSDATEHGQDVANIDELVNELRFIVPSDQEKRRILELWKQTLVRRNSARDEGTFWQFMKDFPVVSSFGGELISLEFELLKSNACCFEDAWNIIEPKILDQFRNVHRYIKNDVLKVLAVIREKNPSRGAKRTREESEARKLNPLHGIIDWIDPELEIPTTEVPLIYIVEKFFEIGDCYLVWNDITINVGKDILAAFILLCKAFTVFNVKCCASDKLFYSFFYAFCFKLEPLSTTSNKFLDKLIG</sequence>
<dbReference type="GeneID" id="109416264"/>
<reference evidence="2" key="1">
    <citation type="journal article" date="2015" name="Proc. Natl. Acad. Sci. U.S.A.">
        <title>Genome sequence of the Asian Tiger mosquito, Aedes albopictus, reveals insights into its biology, genetics, and evolution.</title>
        <authorList>
            <person name="Chen X.G."/>
            <person name="Jiang X."/>
            <person name="Gu J."/>
            <person name="Xu M."/>
            <person name="Wu Y."/>
            <person name="Deng Y."/>
            <person name="Zhang C."/>
            <person name="Bonizzoni M."/>
            <person name="Dermauw W."/>
            <person name="Vontas J."/>
            <person name="Armbruster P."/>
            <person name="Huang X."/>
            <person name="Yang Y."/>
            <person name="Zhang H."/>
            <person name="He W."/>
            <person name="Peng H."/>
            <person name="Liu Y."/>
            <person name="Wu K."/>
            <person name="Chen J."/>
            <person name="Lirakis M."/>
            <person name="Topalis P."/>
            <person name="Van Leeuwen T."/>
            <person name="Hall A.B."/>
            <person name="Jiang X."/>
            <person name="Thorpe C."/>
            <person name="Mueller R.L."/>
            <person name="Sun C."/>
            <person name="Waterhouse R.M."/>
            <person name="Yan G."/>
            <person name="Tu Z.J."/>
            <person name="Fang X."/>
            <person name="James A.A."/>
        </authorList>
    </citation>
    <scope>NUCLEOTIDE SEQUENCE [LARGE SCALE GENOMIC DNA]</scope>
    <source>
        <strain evidence="2">Foshan</strain>
    </source>
</reference>
<evidence type="ECO:0000313" key="1">
    <source>
        <dbReference type="EnsemblMetazoa" id="AALFPA23_009166.P12571"/>
    </source>
</evidence>